<feature type="compositionally biased region" description="Basic and acidic residues" evidence="1">
    <location>
        <begin position="42"/>
        <end position="51"/>
    </location>
</feature>
<gene>
    <name evidence="2" type="ORF">HZH68_002303</name>
</gene>
<dbReference type="AlphaFoldDB" id="A0A834KTM9"/>
<protein>
    <submittedName>
        <fullName evidence="2">Uncharacterized protein</fullName>
    </submittedName>
</protein>
<dbReference type="Proteomes" id="UP000617340">
    <property type="component" value="Unassembled WGS sequence"/>
</dbReference>
<name>A0A834KTM9_VESGE</name>
<feature type="region of interest" description="Disordered" evidence="1">
    <location>
        <begin position="1"/>
        <end position="56"/>
    </location>
</feature>
<evidence type="ECO:0000313" key="2">
    <source>
        <dbReference type="EMBL" id="KAF7413814.1"/>
    </source>
</evidence>
<reference evidence="2" key="1">
    <citation type="journal article" date="2020" name="G3 (Bethesda)">
        <title>High-Quality Assemblies for Three Invasive Social Wasps from the &lt;i&gt;Vespula&lt;/i&gt; Genus.</title>
        <authorList>
            <person name="Harrop T.W.R."/>
            <person name="Guhlin J."/>
            <person name="McLaughlin G.M."/>
            <person name="Permina E."/>
            <person name="Stockwell P."/>
            <person name="Gilligan J."/>
            <person name="Le Lec M.F."/>
            <person name="Gruber M.A.M."/>
            <person name="Quinn O."/>
            <person name="Lovegrove M."/>
            <person name="Duncan E.J."/>
            <person name="Remnant E.J."/>
            <person name="Van Eeckhoven J."/>
            <person name="Graham B."/>
            <person name="Knapp R.A."/>
            <person name="Langford K.W."/>
            <person name="Kronenberg Z."/>
            <person name="Press M.O."/>
            <person name="Eacker S.M."/>
            <person name="Wilson-Rankin E.E."/>
            <person name="Purcell J."/>
            <person name="Lester P.J."/>
            <person name="Dearden P.K."/>
        </authorList>
    </citation>
    <scope>NUCLEOTIDE SEQUENCE</scope>
    <source>
        <strain evidence="2">Linc-1</strain>
    </source>
</reference>
<sequence>MFSFPNTVQSGVSNGVGVADSGERTQRRQMRGPGWPSGKGRVGVERSRTSSEKQCGVESERYNKKLILEIITNQWRQHTSANPLLIPQEAVLVKNILLRGTTLG</sequence>
<feature type="compositionally biased region" description="Polar residues" evidence="1">
    <location>
        <begin position="1"/>
        <end position="13"/>
    </location>
</feature>
<accession>A0A834KTM9</accession>
<evidence type="ECO:0000256" key="1">
    <source>
        <dbReference type="SAM" id="MobiDB-lite"/>
    </source>
</evidence>
<organism evidence="2 3">
    <name type="scientific">Vespula germanica</name>
    <name type="common">German yellow jacket</name>
    <name type="synonym">Paravespula germanica</name>
    <dbReference type="NCBI Taxonomy" id="30212"/>
    <lineage>
        <taxon>Eukaryota</taxon>
        <taxon>Metazoa</taxon>
        <taxon>Ecdysozoa</taxon>
        <taxon>Arthropoda</taxon>
        <taxon>Hexapoda</taxon>
        <taxon>Insecta</taxon>
        <taxon>Pterygota</taxon>
        <taxon>Neoptera</taxon>
        <taxon>Endopterygota</taxon>
        <taxon>Hymenoptera</taxon>
        <taxon>Apocrita</taxon>
        <taxon>Aculeata</taxon>
        <taxon>Vespoidea</taxon>
        <taxon>Vespidae</taxon>
        <taxon>Vespinae</taxon>
        <taxon>Vespula</taxon>
    </lineage>
</organism>
<dbReference type="EMBL" id="JACSDZ010000002">
    <property type="protein sequence ID" value="KAF7413814.1"/>
    <property type="molecule type" value="Genomic_DNA"/>
</dbReference>
<keyword evidence="3" id="KW-1185">Reference proteome</keyword>
<proteinExistence type="predicted"/>
<evidence type="ECO:0000313" key="3">
    <source>
        <dbReference type="Proteomes" id="UP000617340"/>
    </source>
</evidence>
<comment type="caution">
    <text evidence="2">The sequence shown here is derived from an EMBL/GenBank/DDBJ whole genome shotgun (WGS) entry which is preliminary data.</text>
</comment>